<accession>A0A1M7MV93</accession>
<gene>
    <name evidence="1" type="ORF">SAMN02746066_04046</name>
</gene>
<dbReference type="InterPro" id="IPR020288">
    <property type="entry name" value="Sheath_initiator"/>
</dbReference>
<proteinExistence type="predicted"/>
<dbReference type="Gene3D" id="3.10.450.40">
    <property type="match status" value="1"/>
</dbReference>
<reference evidence="1 2" key="1">
    <citation type="submission" date="2016-11" db="EMBL/GenBank/DDBJ databases">
        <authorList>
            <person name="Jaros S."/>
            <person name="Januszkiewicz K."/>
            <person name="Wedrychowicz H."/>
        </authorList>
    </citation>
    <scope>NUCLEOTIDE SEQUENCE [LARGE SCALE GENOMIC DNA]</scope>
    <source>
        <strain evidence="1 2">DSM 15930</strain>
    </source>
</reference>
<evidence type="ECO:0008006" key="3">
    <source>
        <dbReference type="Google" id="ProtNLM"/>
    </source>
</evidence>
<dbReference type="AlphaFoldDB" id="A0A1M7MV93"/>
<evidence type="ECO:0000313" key="1">
    <source>
        <dbReference type="EMBL" id="SHM95079.1"/>
    </source>
</evidence>
<name>A0A1M7MV93_9FIRM</name>
<dbReference type="OrthoDB" id="89089at2"/>
<evidence type="ECO:0000313" key="2">
    <source>
        <dbReference type="Proteomes" id="UP000184038"/>
    </source>
</evidence>
<organism evidence="1 2">
    <name type="scientific">Anaerosporobacter mobilis DSM 15930</name>
    <dbReference type="NCBI Taxonomy" id="1120996"/>
    <lineage>
        <taxon>Bacteria</taxon>
        <taxon>Bacillati</taxon>
        <taxon>Bacillota</taxon>
        <taxon>Clostridia</taxon>
        <taxon>Lachnospirales</taxon>
        <taxon>Lachnospiraceae</taxon>
        <taxon>Anaerosporobacter</taxon>
    </lineage>
</organism>
<dbReference type="Pfam" id="PF10934">
    <property type="entry name" value="Sheath_initiator"/>
    <property type="match status" value="1"/>
</dbReference>
<protein>
    <recommendedName>
        <fullName evidence="3">DUF2634 domain-containing protein</fullName>
    </recommendedName>
</protein>
<sequence>MLPTNNNFIDTDETVSEVPTKTFFIDFINNKIVGTVDGIEAVKQAVFLILNTERYENMVYNWDYGFESQDLIGMPIGYVYPELKRRIEEALTQDDRIESVEDFNFEKNGTIVTVTFTVTTNQGAFETETEVNI</sequence>
<dbReference type="RefSeq" id="WP_073290747.1">
    <property type="nucleotide sequence ID" value="NZ_FRCP01000023.1"/>
</dbReference>
<dbReference type="STRING" id="1120996.SAMN02746066_04046"/>
<dbReference type="EMBL" id="FRCP01000023">
    <property type="protein sequence ID" value="SHM95079.1"/>
    <property type="molecule type" value="Genomic_DNA"/>
</dbReference>
<dbReference type="SUPFAM" id="SSF160719">
    <property type="entry name" value="gpW/gp25-like"/>
    <property type="match status" value="1"/>
</dbReference>
<dbReference type="Proteomes" id="UP000184038">
    <property type="component" value="Unassembled WGS sequence"/>
</dbReference>
<keyword evidence="2" id="KW-1185">Reference proteome</keyword>